<evidence type="ECO:0000313" key="2">
    <source>
        <dbReference type="Proteomes" id="UP001642464"/>
    </source>
</evidence>
<accession>A0ABP0L2Y9</accession>
<organism evidence="1 2">
    <name type="scientific">Durusdinium trenchii</name>
    <dbReference type="NCBI Taxonomy" id="1381693"/>
    <lineage>
        <taxon>Eukaryota</taxon>
        <taxon>Sar</taxon>
        <taxon>Alveolata</taxon>
        <taxon>Dinophyceae</taxon>
        <taxon>Suessiales</taxon>
        <taxon>Symbiodiniaceae</taxon>
        <taxon>Durusdinium</taxon>
    </lineage>
</organism>
<comment type="caution">
    <text evidence="1">The sequence shown here is derived from an EMBL/GenBank/DDBJ whole genome shotgun (WGS) entry which is preliminary data.</text>
</comment>
<evidence type="ECO:0000313" key="1">
    <source>
        <dbReference type="EMBL" id="CAK9033536.1"/>
    </source>
</evidence>
<proteinExistence type="predicted"/>
<sequence>MPQSPRYDHEETVATKSFAEKCPVEMGEAKDSPWPWLDLRLLCKMLREYLVLKNMSEAEYVADFILKGGDKEEFMSKFSKAMSPGFDPDVDLDRLGVANQTTMLKGETELIGKLFERTLIKKFGPQNINEHFLSFNTICDATQERQDAMYKMFGTEYEAITRAWGALFRALEPSIS</sequence>
<dbReference type="Gene3D" id="3.40.1010.20">
    <property type="entry name" value="4-hydroxy-3-methylbut-2-enyl diphosphate reductase, catalytic domain"/>
    <property type="match status" value="1"/>
</dbReference>
<dbReference type="Proteomes" id="UP001642464">
    <property type="component" value="Unassembled WGS sequence"/>
</dbReference>
<reference evidence="1 2" key="1">
    <citation type="submission" date="2024-02" db="EMBL/GenBank/DDBJ databases">
        <authorList>
            <person name="Chen Y."/>
            <person name="Shah S."/>
            <person name="Dougan E. K."/>
            <person name="Thang M."/>
            <person name="Chan C."/>
        </authorList>
    </citation>
    <scope>NUCLEOTIDE SEQUENCE [LARGE SCALE GENOMIC DNA]</scope>
</reference>
<dbReference type="PANTHER" id="PTHR31619">
    <property type="entry name" value="4-HYDROXY-3-METHYLBUT-2-ENYL DIPHOSPHATE REDUCTASE, CHLOROPLASTIC"/>
    <property type="match status" value="1"/>
</dbReference>
<dbReference type="EMBL" id="CAXAMM010014358">
    <property type="protein sequence ID" value="CAK9033536.1"/>
    <property type="molecule type" value="Genomic_DNA"/>
</dbReference>
<dbReference type="PANTHER" id="PTHR31619:SF5">
    <property type="entry name" value="4-HYDROXY-3-METHYLBUT-2-ENYL DIPHOSPHATE REDUCTASE, CHLOROPLASTIC"/>
    <property type="match status" value="1"/>
</dbReference>
<dbReference type="Pfam" id="PF02401">
    <property type="entry name" value="LYTB"/>
    <property type="match status" value="1"/>
</dbReference>
<protein>
    <submittedName>
        <fullName evidence="1">4-hydroxy-3-methylbut-2-enyl diphosphate reductase (HMBPP reductase)</fullName>
    </submittedName>
</protein>
<name>A0ABP0L2Y9_9DINO</name>
<keyword evidence="2" id="KW-1185">Reference proteome</keyword>
<dbReference type="InterPro" id="IPR003451">
    <property type="entry name" value="LytB/IspH"/>
</dbReference>
<gene>
    <name evidence="1" type="ORF">SCF082_LOCUS20527</name>
</gene>